<dbReference type="STRING" id="1802579.A2310_07715"/>
<dbReference type="PANTHER" id="PTHR47514:SF1">
    <property type="entry name" value="TRANSKETOLASE N-TERMINAL SECTION-RELATED"/>
    <property type="match status" value="1"/>
</dbReference>
<dbReference type="AlphaFoldDB" id="A0A1F4SSH8"/>
<evidence type="ECO:0000259" key="4">
    <source>
        <dbReference type="Pfam" id="PF00456"/>
    </source>
</evidence>
<dbReference type="InterPro" id="IPR005474">
    <property type="entry name" value="Transketolase_N"/>
</dbReference>
<organism evidence="5 6">
    <name type="scientific">candidate division WOR-1 bacterium RIFOXYB2_FULL_37_13</name>
    <dbReference type="NCBI Taxonomy" id="1802579"/>
    <lineage>
        <taxon>Bacteria</taxon>
        <taxon>Bacillati</taxon>
        <taxon>Saganbacteria</taxon>
    </lineage>
</organism>
<dbReference type="CDD" id="cd02012">
    <property type="entry name" value="TPP_TK"/>
    <property type="match status" value="1"/>
</dbReference>
<evidence type="ECO:0000256" key="3">
    <source>
        <dbReference type="ARBA" id="ARBA00023052"/>
    </source>
</evidence>
<comment type="cofactor">
    <cofactor evidence="1">
        <name>thiamine diphosphate</name>
        <dbReference type="ChEBI" id="CHEBI:58937"/>
    </cofactor>
</comment>
<gene>
    <name evidence="5" type="ORF">A2310_07715</name>
</gene>
<keyword evidence="3" id="KW-0786">Thiamine pyrophosphate</keyword>
<dbReference type="EMBL" id="MEUB01000027">
    <property type="protein sequence ID" value="OGC22633.1"/>
    <property type="molecule type" value="Genomic_DNA"/>
</dbReference>
<dbReference type="SUPFAM" id="SSF52518">
    <property type="entry name" value="Thiamin diphosphate-binding fold (THDP-binding)"/>
    <property type="match status" value="1"/>
</dbReference>
<evidence type="ECO:0000313" key="5">
    <source>
        <dbReference type="EMBL" id="OGC22633.1"/>
    </source>
</evidence>
<dbReference type="InterPro" id="IPR029061">
    <property type="entry name" value="THDP-binding"/>
</dbReference>
<feature type="domain" description="Transketolase N-terminal" evidence="4">
    <location>
        <begin position="25"/>
        <end position="263"/>
    </location>
</feature>
<evidence type="ECO:0000256" key="1">
    <source>
        <dbReference type="ARBA" id="ARBA00001964"/>
    </source>
</evidence>
<dbReference type="Proteomes" id="UP000178417">
    <property type="component" value="Unassembled WGS sequence"/>
</dbReference>
<reference evidence="5 6" key="1">
    <citation type="journal article" date="2016" name="Nat. Commun.">
        <title>Thousands of microbial genomes shed light on interconnected biogeochemical processes in an aquifer system.</title>
        <authorList>
            <person name="Anantharaman K."/>
            <person name="Brown C.T."/>
            <person name="Hug L.A."/>
            <person name="Sharon I."/>
            <person name="Castelle C.J."/>
            <person name="Probst A.J."/>
            <person name="Thomas B.C."/>
            <person name="Singh A."/>
            <person name="Wilkins M.J."/>
            <person name="Karaoz U."/>
            <person name="Brodie E.L."/>
            <person name="Williams K.H."/>
            <person name="Hubbard S.S."/>
            <person name="Banfield J.F."/>
        </authorList>
    </citation>
    <scope>NUCLEOTIDE SEQUENCE [LARGE SCALE GENOMIC DNA]</scope>
</reference>
<protein>
    <recommendedName>
        <fullName evidence="4">Transketolase N-terminal domain-containing protein</fullName>
    </recommendedName>
</protein>
<comment type="caution">
    <text evidence="5">The sequence shown here is derived from an EMBL/GenBank/DDBJ whole genome shotgun (WGS) entry which is preliminary data.</text>
</comment>
<dbReference type="PANTHER" id="PTHR47514">
    <property type="entry name" value="TRANSKETOLASE N-TERMINAL SECTION-RELATED"/>
    <property type="match status" value="1"/>
</dbReference>
<comment type="similarity">
    <text evidence="2">Belongs to the transketolase family.</text>
</comment>
<sequence>MKVFKKLSIKEIKVKADNVRKDVVTVSGRNGAGHIAPSLSSIDILVSLYYGIMNLSSDAEWGKRDRLIFSKAHGCYGLYSILADIGYIEKKDWEEFYKESFLSGCVERNIEVGIEAGCGSLGHGIPLAVGIAFGAKLQKKTYRVYCVVGDGEMQEGSNWEAIQFAVKYKLSNLTIIVDNNQLQAMDFLINIMTLENRKNDLMVKMKAFGLDVMECNGHNSKEMIHIIDQWINRSKNIEKPQVLIAKTIKGYGLICMENDPKFHFRIPTEEELHMGKRYE</sequence>
<name>A0A1F4SSH8_UNCSA</name>
<proteinExistence type="inferred from homology"/>
<evidence type="ECO:0000313" key="6">
    <source>
        <dbReference type="Proteomes" id="UP000178417"/>
    </source>
</evidence>
<dbReference type="Pfam" id="PF00456">
    <property type="entry name" value="Transketolase_N"/>
    <property type="match status" value="1"/>
</dbReference>
<evidence type="ECO:0000256" key="2">
    <source>
        <dbReference type="ARBA" id="ARBA00007131"/>
    </source>
</evidence>
<dbReference type="Gene3D" id="3.40.50.970">
    <property type="match status" value="1"/>
</dbReference>
<accession>A0A1F4SSH8</accession>